<comment type="catalytic activity">
    <reaction evidence="7 8">
        <text>cytidine(34) in tRNA(Ile2) + L-lysine + ATP = lysidine(34) in tRNA(Ile2) + AMP + diphosphate + H(+)</text>
        <dbReference type="Rhea" id="RHEA:43744"/>
        <dbReference type="Rhea" id="RHEA-COMP:10625"/>
        <dbReference type="Rhea" id="RHEA-COMP:10670"/>
        <dbReference type="ChEBI" id="CHEBI:15378"/>
        <dbReference type="ChEBI" id="CHEBI:30616"/>
        <dbReference type="ChEBI" id="CHEBI:32551"/>
        <dbReference type="ChEBI" id="CHEBI:33019"/>
        <dbReference type="ChEBI" id="CHEBI:82748"/>
        <dbReference type="ChEBI" id="CHEBI:83665"/>
        <dbReference type="ChEBI" id="CHEBI:456215"/>
        <dbReference type="EC" id="6.3.4.19"/>
    </reaction>
</comment>
<feature type="binding site" evidence="8">
    <location>
        <begin position="34"/>
        <end position="39"/>
    </location>
    <ligand>
        <name>ATP</name>
        <dbReference type="ChEBI" id="CHEBI:30616"/>
    </ligand>
</feature>
<dbReference type="NCBIfam" id="TIGR02433">
    <property type="entry name" value="lysidine_TilS_C"/>
    <property type="match status" value="1"/>
</dbReference>
<accession>A0A1C2HV89</accession>
<gene>
    <name evidence="8" type="primary">tilS</name>
    <name evidence="10" type="ORF">A6M23_20655</name>
</gene>
<keyword evidence="5 8" id="KW-0547">Nucleotide-binding</keyword>
<evidence type="ECO:0000256" key="2">
    <source>
        <dbReference type="ARBA" id="ARBA00022490"/>
    </source>
</evidence>
<dbReference type="InterPro" id="IPR012795">
    <property type="entry name" value="tRNA_Ile_lys_synt_N"/>
</dbReference>
<dbReference type="Pfam" id="PF09179">
    <property type="entry name" value="TilS"/>
    <property type="match status" value="1"/>
</dbReference>
<dbReference type="SUPFAM" id="SSF52402">
    <property type="entry name" value="Adenine nucleotide alpha hydrolases-like"/>
    <property type="match status" value="1"/>
</dbReference>
<sequence>MEWSARPDLERKLQNILQKWELLPRERPFFVAYSGGSDSTALLAALVALGCPVQALHVDHGWHAESPDWARFCVAQANALGVSCIVLHLPPETSGEGPEDRARRGRYALLAAQLQAGDYLLTAQHQQDQAETFFLQLLRGTGIAGLSGMPQQKPLGAGVLLRPFLQFPKQTLLDYLQEKKIPYISDPANQDPRYDRTRVREQLLPLLENLGWPHAVATVARTAENLGDVHELVDDWFALYWDRHQSDHPGLQEDALSLGFLQRLSPTRQRMFLRGWLQRLQCPLPSRARLEVLQDALMTATAKSIQWEGGACRIQGKTLYLSRAPEFDDNWQEGSWDISRPLPFRGWECRLLAQGSGEGVSHALLAECAEANLYWRRRQNGERSRMANGQHRTVKNIMLEAGIPPEWRANIPLLWDEAGHLLCIPGYYLAPWVCAPMGGAALCLLRK</sequence>
<dbReference type="Pfam" id="PF01171">
    <property type="entry name" value="ATP_bind_3"/>
    <property type="match status" value="1"/>
</dbReference>
<keyword evidence="4 8" id="KW-0819">tRNA processing</keyword>
<organism evidence="10 11">
    <name type="scientific">Acidithiobacillus thiooxidans</name>
    <name type="common">Thiobacillus thiooxidans</name>
    <dbReference type="NCBI Taxonomy" id="930"/>
    <lineage>
        <taxon>Bacteria</taxon>
        <taxon>Pseudomonadati</taxon>
        <taxon>Pseudomonadota</taxon>
        <taxon>Acidithiobacillia</taxon>
        <taxon>Acidithiobacillales</taxon>
        <taxon>Acidithiobacillaceae</taxon>
        <taxon>Acidithiobacillus</taxon>
    </lineage>
</organism>
<evidence type="ECO:0000256" key="4">
    <source>
        <dbReference type="ARBA" id="ARBA00022694"/>
    </source>
</evidence>
<dbReference type="CDD" id="cd01992">
    <property type="entry name" value="TilS_N"/>
    <property type="match status" value="1"/>
</dbReference>
<protein>
    <recommendedName>
        <fullName evidence="8">tRNA(Ile)-lysidine synthase</fullName>
        <ecNumber evidence="8">6.3.4.19</ecNumber>
    </recommendedName>
    <alternativeName>
        <fullName evidence="8">tRNA(Ile)-2-lysyl-cytidine synthase</fullName>
    </alternativeName>
    <alternativeName>
        <fullName evidence="8">tRNA(Ile)-lysidine synthetase</fullName>
    </alternativeName>
</protein>
<evidence type="ECO:0000256" key="6">
    <source>
        <dbReference type="ARBA" id="ARBA00022840"/>
    </source>
</evidence>
<comment type="domain">
    <text evidence="8">The N-terminal region contains the highly conserved SGGXDS motif, predicted to be a P-loop motif involved in ATP binding.</text>
</comment>
<evidence type="ECO:0000259" key="9">
    <source>
        <dbReference type="SMART" id="SM00977"/>
    </source>
</evidence>
<evidence type="ECO:0000256" key="3">
    <source>
        <dbReference type="ARBA" id="ARBA00022598"/>
    </source>
</evidence>
<dbReference type="GO" id="GO:0032267">
    <property type="term" value="F:tRNA(Ile)-lysidine synthase activity"/>
    <property type="evidence" value="ECO:0007669"/>
    <property type="project" value="UniProtKB-EC"/>
</dbReference>
<dbReference type="AlphaFoldDB" id="A0A1C2HV89"/>
<dbReference type="InterPro" id="IPR015262">
    <property type="entry name" value="tRNA_Ile_lys_synt_subst-bd"/>
</dbReference>
<keyword evidence="11" id="KW-1185">Reference proteome</keyword>
<evidence type="ECO:0000313" key="11">
    <source>
        <dbReference type="Proteomes" id="UP000095008"/>
    </source>
</evidence>
<comment type="similarity">
    <text evidence="8">Belongs to the tRNA(Ile)-lysidine synthase family.</text>
</comment>
<comment type="subcellular location">
    <subcellularLocation>
        <location evidence="1 8">Cytoplasm</location>
    </subcellularLocation>
</comment>
<dbReference type="GO" id="GO:0005524">
    <property type="term" value="F:ATP binding"/>
    <property type="evidence" value="ECO:0007669"/>
    <property type="project" value="UniProtKB-UniRule"/>
</dbReference>
<evidence type="ECO:0000256" key="5">
    <source>
        <dbReference type="ARBA" id="ARBA00022741"/>
    </source>
</evidence>
<keyword evidence="2 8" id="KW-0963">Cytoplasm</keyword>
<reference evidence="10" key="1">
    <citation type="journal article" date="2016" name="Int. J. Mol. Sci.">
        <title>Comparative genomics of the extreme acidophile Acidithiobacillus thiooxidans reveals intraspecific divergence and niche adaptation.</title>
        <authorList>
            <person name="Zhang X."/>
            <person name="Feng X."/>
            <person name="Tao J."/>
            <person name="Ma L."/>
            <person name="Xiao Y."/>
            <person name="Liang Y."/>
            <person name="Liu X."/>
            <person name="Yin H."/>
        </authorList>
    </citation>
    <scope>NUCLEOTIDE SEQUENCE [LARGE SCALE GENOMIC DNA]</scope>
    <source>
        <strain evidence="10">DXS-W</strain>
    </source>
</reference>
<comment type="function">
    <text evidence="8">Ligates lysine onto the cytidine present at position 34 of the AUA codon-specific tRNA(Ile) that contains the anticodon CAU, in an ATP-dependent manner. Cytidine is converted to lysidine, thus changing the amino acid specificity of the tRNA from methionine to isoleucine.</text>
</comment>
<evidence type="ECO:0000256" key="8">
    <source>
        <dbReference type="HAMAP-Rule" id="MF_01161"/>
    </source>
</evidence>
<dbReference type="Gene3D" id="3.40.50.620">
    <property type="entry name" value="HUPs"/>
    <property type="match status" value="1"/>
</dbReference>
<dbReference type="EC" id="6.3.4.19" evidence="8"/>
<dbReference type="InterPro" id="IPR014729">
    <property type="entry name" value="Rossmann-like_a/b/a_fold"/>
</dbReference>
<dbReference type="GO" id="GO:0006400">
    <property type="term" value="P:tRNA modification"/>
    <property type="evidence" value="ECO:0007669"/>
    <property type="project" value="UniProtKB-UniRule"/>
</dbReference>
<dbReference type="NCBIfam" id="TIGR02432">
    <property type="entry name" value="lysidine_TilS_N"/>
    <property type="match status" value="1"/>
</dbReference>
<evidence type="ECO:0000313" key="10">
    <source>
        <dbReference type="EMBL" id="OCX67631.1"/>
    </source>
</evidence>
<dbReference type="PANTHER" id="PTHR43033:SF1">
    <property type="entry name" value="TRNA(ILE)-LYSIDINE SYNTHASE-RELATED"/>
    <property type="match status" value="1"/>
</dbReference>
<name>A0A1C2HV89_ACITH</name>
<proteinExistence type="inferred from homology"/>
<dbReference type="HAMAP" id="MF_01161">
    <property type="entry name" value="tRNA_Ile_lys_synt"/>
    <property type="match status" value="1"/>
</dbReference>
<comment type="caution">
    <text evidence="10">The sequence shown here is derived from an EMBL/GenBank/DDBJ whole genome shotgun (WGS) entry which is preliminary data.</text>
</comment>
<dbReference type="InterPro" id="IPR012094">
    <property type="entry name" value="tRNA_Ile_lys_synt"/>
</dbReference>
<evidence type="ECO:0000256" key="1">
    <source>
        <dbReference type="ARBA" id="ARBA00004496"/>
    </source>
</evidence>
<dbReference type="Pfam" id="PF11734">
    <property type="entry name" value="TilS_C"/>
    <property type="match status" value="1"/>
</dbReference>
<dbReference type="SUPFAM" id="SSF82829">
    <property type="entry name" value="MesJ substrate recognition domain-like"/>
    <property type="match status" value="1"/>
</dbReference>
<dbReference type="OrthoDB" id="9807403at2"/>
<dbReference type="SUPFAM" id="SSF56037">
    <property type="entry name" value="PheT/TilS domain"/>
    <property type="match status" value="1"/>
</dbReference>
<dbReference type="Gene3D" id="1.20.59.20">
    <property type="match status" value="1"/>
</dbReference>
<dbReference type="SMART" id="SM00977">
    <property type="entry name" value="TilS_C"/>
    <property type="match status" value="1"/>
</dbReference>
<dbReference type="GO" id="GO:0005737">
    <property type="term" value="C:cytoplasm"/>
    <property type="evidence" value="ECO:0007669"/>
    <property type="project" value="UniProtKB-SubCell"/>
</dbReference>
<keyword evidence="6 8" id="KW-0067">ATP-binding</keyword>
<feature type="domain" description="Lysidine-tRNA(Ile) synthetase C-terminal" evidence="9">
    <location>
        <begin position="373"/>
        <end position="444"/>
    </location>
</feature>
<dbReference type="RefSeq" id="WP_065974496.1">
    <property type="nucleotide sequence ID" value="NZ_LWRY01000308.1"/>
</dbReference>
<dbReference type="InterPro" id="IPR011063">
    <property type="entry name" value="TilS/TtcA_N"/>
</dbReference>
<keyword evidence="3 8" id="KW-0436">Ligase</keyword>
<dbReference type="InterPro" id="IPR012796">
    <property type="entry name" value="Lysidine-tRNA-synth_C"/>
</dbReference>
<dbReference type="EMBL" id="LWRY01000308">
    <property type="protein sequence ID" value="OCX67631.1"/>
    <property type="molecule type" value="Genomic_DNA"/>
</dbReference>
<dbReference type="Proteomes" id="UP000095008">
    <property type="component" value="Unassembled WGS sequence"/>
</dbReference>
<dbReference type="PANTHER" id="PTHR43033">
    <property type="entry name" value="TRNA(ILE)-LYSIDINE SYNTHASE-RELATED"/>
    <property type="match status" value="1"/>
</dbReference>
<evidence type="ECO:0000256" key="7">
    <source>
        <dbReference type="ARBA" id="ARBA00048539"/>
    </source>
</evidence>